<dbReference type="Pfam" id="PF00356">
    <property type="entry name" value="LacI"/>
    <property type="match status" value="1"/>
</dbReference>
<dbReference type="AlphaFoldDB" id="A0A0F3H1U7"/>
<organism evidence="6 7">
    <name type="scientific">Streptococcus salivarius</name>
    <dbReference type="NCBI Taxonomy" id="1304"/>
    <lineage>
        <taxon>Bacteria</taxon>
        <taxon>Bacillati</taxon>
        <taxon>Bacillota</taxon>
        <taxon>Bacilli</taxon>
        <taxon>Lactobacillales</taxon>
        <taxon>Streptococcaceae</taxon>
        <taxon>Streptococcus</taxon>
    </lineage>
</organism>
<dbReference type="InterPro" id="IPR046335">
    <property type="entry name" value="LacI/GalR-like_sensor"/>
</dbReference>
<dbReference type="GO" id="GO:0000976">
    <property type="term" value="F:transcription cis-regulatory region binding"/>
    <property type="evidence" value="ECO:0007669"/>
    <property type="project" value="TreeGrafter"/>
</dbReference>
<evidence type="ECO:0000256" key="3">
    <source>
        <dbReference type="ARBA" id="ARBA00023163"/>
    </source>
</evidence>
<reference evidence="6 7" key="1">
    <citation type="submission" date="2017-08" db="EMBL/GenBank/DDBJ databases">
        <title>Streptococcus salivarius strain HS0302 Genome.</title>
        <authorList>
            <person name="Smith J."/>
            <person name="Deng P."/>
            <person name="Geng M."/>
        </authorList>
    </citation>
    <scope>NUCLEOTIDE SEQUENCE [LARGE SCALE GENOMIC DNA]</scope>
    <source>
        <strain evidence="6 7">HS0302</strain>
    </source>
</reference>
<dbReference type="PANTHER" id="PTHR30146:SF109">
    <property type="entry name" value="HTH-TYPE TRANSCRIPTIONAL REGULATOR GALS"/>
    <property type="match status" value="1"/>
</dbReference>
<dbReference type="RefSeq" id="WP_002885097.1">
    <property type="nucleotide sequence ID" value="NZ_CAJHJM010000021.1"/>
</dbReference>
<dbReference type="SMART" id="SM00354">
    <property type="entry name" value="HTH_LACI"/>
    <property type="match status" value="1"/>
</dbReference>
<dbReference type="InterPro" id="IPR010982">
    <property type="entry name" value="Lambda_DNA-bd_dom_sf"/>
</dbReference>
<protein>
    <submittedName>
        <fullName evidence="5">LacI family DNA-binding transcriptional regulator</fullName>
    </submittedName>
    <submittedName>
        <fullName evidence="6">LacI family transcriptional regulator</fullName>
    </submittedName>
</protein>
<feature type="domain" description="HTH lacI-type" evidence="4">
    <location>
        <begin position="2"/>
        <end position="56"/>
    </location>
</feature>
<dbReference type="SUPFAM" id="SSF53822">
    <property type="entry name" value="Periplasmic binding protein-like I"/>
    <property type="match status" value="1"/>
</dbReference>
<dbReference type="InterPro" id="IPR000843">
    <property type="entry name" value="HTH_LacI"/>
</dbReference>
<evidence type="ECO:0000256" key="1">
    <source>
        <dbReference type="ARBA" id="ARBA00023015"/>
    </source>
</evidence>
<evidence type="ECO:0000259" key="4">
    <source>
        <dbReference type="PROSITE" id="PS50932"/>
    </source>
</evidence>
<name>A0A0F3H1U7_STRSL</name>
<dbReference type="EMBL" id="NSIW01000019">
    <property type="protein sequence ID" value="PZD55383.1"/>
    <property type="molecule type" value="Genomic_DNA"/>
</dbReference>
<dbReference type="CDD" id="cd01392">
    <property type="entry name" value="HTH_LacI"/>
    <property type="match status" value="1"/>
</dbReference>
<accession>A0A0F3H1U7</accession>
<dbReference type="Proteomes" id="UP000248776">
    <property type="component" value="Unassembled WGS sequence"/>
</dbReference>
<evidence type="ECO:0000313" key="7">
    <source>
        <dbReference type="Proteomes" id="UP000248776"/>
    </source>
</evidence>
<sequence>MATIKDVAQKAGVSPSTVSRTLKDNPAISEETKNKVRAAMDELGYVPNLAAQMLATGLTHSLGVILPPLANRENISQPFYMEILTAINEEASRNSQVVSIATGASLDELVKQVELMHRQKRADGFIILYSEKNDPVKSYLLKEKVPFVVIGAAGDTKDKVTYIDNDNKALGKEAVTYLSSHGHKKIGFITDDLFGQVGQERYRGYKEAADELELEILPELVFSSKTIDKLKKELDRFSPTALIVKDDLIALRLIQWLNNQGIRVPEDYAIISFNNSTFAEIMHPFLTTFDINIQELAKESVQSLMGLLKSTKNKSQKVIIPFKLIERESVLTHS</sequence>
<keyword evidence="1" id="KW-0805">Transcription regulation</keyword>
<dbReference type="PRINTS" id="PR00036">
    <property type="entry name" value="HTHLACI"/>
</dbReference>
<dbReference type="PROSITE" id="PS50932">
    <property type="entry name" value="HTH_LACI_2"/>
    <property type="match status" value="1"/>
</dbReference>
<comment type="caution">
    <text evidence="6">The sequence shown here is derived from an EMBL/GenBank/DDBJ whole genome shotgun (WGS) entry which is preliminary data.</text>
</comment>
<evidence type="ECO:0000313" key="6">
    <source>
        <dbReference type="EMBL" id="PZD55383.1"/>
    </source>
</evidence>
<proteinExistence type="predicted"/>
<dbReference type="GO" id="GO:0003700">
    <property type="term" value="F:DNA-binding transcription factor activity"/>
    <property type="evidence" value="ECO:0007669"/>
    <property type="project" value="TreeGrafter"/>
</dbReference>
<dbReference type="CDD" id="cd06294">
    <property type="entry name" value="PBP1_MalR-like"/>
    <property type="match status" value="1"/>
</dbReference>
<keyword evidence="2 5" id="KW-0238">DNA-binding</keyword>
<dbReference type="EMBL" id="JAQMJO010000005">
    <property type="protein sequence ID" value="MDB8606218.1"/>
    <property type="molecule type" value="Genomic_DNA"/>
</dbReference>
<evidence type="ECO:0000313" key="5">
    <source>
        <dbReference type="EMBL" id="MDB8606218.1"/>
    </source>
</evidence>
<dbReference type="InterPro" id="IPR028082">
    <property type="entry name" value="Peripla_BP_I"/>
</dbReference>
<dbReference type="Pfam" id="PF13377">
    <property type="entry name" value="Peripla_BP_3"/>
    <property type="match status" value="1"/>
</dbReference>
<gene>
    <name evidence="6" type="ORF">CKU37_09270</name>
    <name evidence="5" type="ORF">PNU22_06985</name>
</gene>
<keyword evidence="3" id="KW-0804">Transcription</keyword>
<evidence type="ECO:0000256" key="2">
    <source>
        <dbReference type="ARBA" id="ARBA00023125"/>
    </source>
</evidence>
<dbReference type="Gene3D" id="1.10.260.40">
    <property type="entry name" value="lambda repressor-like DNA-binding domains"/>
    <property type="match status" value="1"/>
</dbReference>
<reference evidence="5" key="2">
    <citation type="submission" date="2023-01" db="EMBL/GenBank/DDBJ databases">
        <title>Human gut microbiome strain richness.</title>
        <authorList>
            <person name="Chen-Liaw A."/>
        </authorList>
    </citation>
    <scope>NUCLEOTIDE SEQUENCE</scope>
    <source>
        <strain evidence="5">1001283st1_B9_1001283B150217_161031</strain>
    </source>
</reference>
<dbReference type="PANTHER" id="PTHR30146">
    <property type="entry name" value="LACI-RELATED TRANSCRIPTIONAL REPRESSOR"/>
    <property type="match status" value="1"/>
</dbReference>
<dbReference type="KEGG" id="ssah:HSISS4_00927"/>
<dbReference type="Proteomes" id="UP001212483">
    <property type="component" value="Unassembled WGS sequence"/>
</dbReference>
<dbReference type="Gene3D" id="3.40.50.2300">
    <property type="match status" value="2"/>
</dbReference>
<dbReference type="SUPFAM" id="SSF47413">
    <property type="entry name" value="lambda repressor-like DNA-binding domains"/>
    <property type="match status" value="1"/>
</dbReference>